<evidence type="ECO:0000313" key="6">
    <source>
        <dbReference type="EMBL" id="GAA1127141.1"/>
    </source>
</evidence>
<dbReference type="RefSeq" id="WP_343905097.1">
    <property type="nucleotide sequence ID" value="NZ_BAAAJE010000001.1"/>
</dbReference>
<feature type="domain" description="Glycosyl transferase family 1" evidence="4">
    <location>
        <begin position="187"/>
        <end position="360"/>
    </location>
</feature>
<dbReference type="Pfam" id="PF00534">
    <property type="entry name" value="Glycos_transf_1"/>
    <property type="match status" value="1"/>
</dbReference>
<gene>
    <name evidence="6" type="ORF">GCM10009606_03500</name>
</gene>
<dbReference type="CDD" id="cd03801">
    <property type="entry name" value="GT4_PimA-like"/>
    <property type="match status" value="1"/>
</dbReference>
<dbReference type="Gene3D" id="3.40.50.2000">
    <property type="entry name" value="Glycogen Phosphorylase B"/>
    <property type="match status" value="2"/>
</dbReference>
<keyword evidence="2" id="KW-0808">Transferase</keyword>
<evidence type="ECO:0000259" key="5">
    <source>
        <dbReference type="Pfam" id="PF13439"/>
    </source>
</evidence>
<reference evidence="7" key="1">
    <citation type="journal article" date="2019" name="Int. J. Syst. Evol. Microbiol.">
        <title>The Global Catalogue of Microorganisms (GCM) 10K type strain sequencing project: providing services to taxonomists for standard genome sequencing and annotation.</title>
        <authorList>
            <consortium name="The Broad Institute Genomics Platform"/>
            <consortium name="The Broad Institute Genome Sequencing Center for Infectious Disease"/>
            <person name="Wu L."/>
            <person name="Ma J."/>
        </authorList>
    </citation>
    <scope>NUCLEOTIDE SEQUENCE [LARGE SCALE GENOMIC DNA]</scope>
    <source>
        <strain evidence="7">JCM 11813</strain>
    </source>
</reference>
<feature type="region of interest" description="Disordered" evidence="3">
    <location>
        <begin position="385"/>
        <end position="412"/>
    </location>
</feature>
<dbReference type="InterPro" id="IPR001296">
    <property type="entry name" value="Glyco_trans_1"/>
</dbReference>
<dbReference type="EMBL" id="BAAAJE010000001">
    <property type="protein sequence ID" value="GAA1127141.1"/>
    <property type="molecule type" value="Genomic_DNA"/>
</dbReference>
<name>A0ABP4EV09_9ACTN</name>
<organism evidence="6 7">
    <name type="scientific">Nocardioides aquiterrae</name>
    <dbReference type="NCBI Taxonomy" id="203799"/>
    <lineage>
        <taxon>Bacteria</taxon>
        <taxon>Bacillati</taxon>
        <taxon>Actinomycetota</taxon>
        <taxon>Actinomycetes</taxon>
        <taxon>Propionibacteriales</taxon>
        <taxon>Nocardioidaceae</taxon>
        <taxon>Nocardioides</taxon>
    </lineage>
</organism>
<evidence type="ECO:0000256" key="2">
    <source>
        <dbReference type="ARBA" id="ARBA00022679"/>
    </source>
</evidence>
<keyword evidence="7" id="KW-1185">Reference proteome</keyword>
<dbReference type="SUPFAM" id="SSF53756">
    <property type="entry name" value="UDP-Glycosyltransferase/glycogen phosphorylase"/>
    <property type="match status" value="1"/>
</dbReference>
<dbReference type="Pfam" id="PF13439">
    <property type="entry name" value="Glyco_transf_4"/>
    <property type="match status" value="1"/>
</dbReference>
<dbReference type="PANTHER" id="PTHR12526">
    <property type="entry name" value="GLYCOSYLTRANSFERASE"/>
    <property type="match status" value="1"/>
</dbReference>
<feature type="domain" description="Glycosyltransferase subfamily 4-like N-terminal" evidence="5">
    <location>
        <begin position="17"/>
        <end position="176"/>
    </location>
</feature>
<comment type="caution">
    <text evidence="6">The sequence shown here is derived from an EMBL/GenBank/DDBJ whole genome shotgun (WGS) entry which is preliminary data.</text>
</comment>
<dbReference type="PANTHER" id="PTHR12526:SF510">
    <property type="entry name" value="D-INOSITOL 3-PHOSPHATE GLYCOSYLTRANSFERASE"/>
    <property type="match status" value="1"/>
</dbReference>
<dbReference type="Proteomes" id="UP001499979">
    <property type="component" value="Unassembled WGS sequence"/>
</dbReference>
<sequence length="412" mass="44344">MGDALRVALTTYSVKPRGGVVHTLELAEALQAAGVEVTVVALSEQGRGFFRTVDVPVHLVDAPAGAATLEERVFASIAALTSGLTEIGHRFDVVHSQDCISARAAARVRDAGAPFRLVRTVHHVDDFTTQALVDCQRNAILEPDDVLVVSRLWQEQLRVDYGVSAQIVTNGVRSDRFGAGITPGRRQELRDRIGAADRFVYLTVGGIEPRKGTAHLVDALAKLKATRPDPPTLAIIGGHSFQDYRAYRERVLASLDDHGLVLGEDVVLLGTVADAELPEWFGAADGFAFPSMKEGWGLVVLEAMAAGLPVVTSDIPVFHEFLTRERDALMTRAGDADSLAEGLARLVDDPATRERLGVRGPQVAAEYTWAATAAQHLEIYGRALHAGAPPQPGLTPATEGDHDDVEHRNHHD</sequence>
<dbReference type="NCBIfam" id="TIGR04047">
    <property type="entry name" value="MSMEG_0565_glyc"/>
    <property type="match status" value="1"/>
</dbReference>
<dbReference type="InterPro" id="IPR028098">
    <property type="entry name" value="Glyco_trans_4-like_N"/>
</dbReference>
<accession>A0ABP4EV09</accession>
<evidence type="ECO:0000259" key="4">
    <source>
        <dbReference type="Pfam" id="PF00534"/>
    </source>
</evidence>
<evidence type="ECO:0000313" key="7">
    <source>
        <dbReference type="Proteomes" id="UP001499979"/>
    </source>
</evidence>
<evidence type="ECO:0000256" key="3">
    <source>
        <dbReference type="SAM" id="MobiDB-lite"/>
    </source>
</evidence>
<keyword evidence="1" id="KW-0328">Glycosyltransferase</keyword>
<evidence type="ECO:0000256" key="1">
    <source>
        <dbReference type="ARBA" id="ARBA00022676"/>
    </source>
</evidence>
<proteinExistence type="predicted"/>
<dbReference type="InterPro" id="IPR023986">
    <property type="entry name" value="GlycosylTfrase_MSMEG0565"/>
</dbReference>
<protein>
    <submittedName>
        <fullName evidence="6">MSMEG_0565 family glycosyltransferase</fullName>
    </submittedName>
</protein>